<name>A0A941D3Y4_9CAUL</name>
<dbReference type="RefSeq" id="WP_215342128.1">
    <property type="nucleotide sequence ID" value="NZ_JAGSGD010000001.1"/>
</dbReference>
<keyword evidence="1" id="KW-1133">Transmembrane helix</keyword>
<protein>
    <submittedName>
        <fullName evidence="2">DUF1109 domain-containing protein</fullName>
    </submittedName>
</protein>
<evidence type="ECO:0000313" key="3">
    <source>
        <dbReference type="Proteomes" id="UP000622580"/>
    </source>
</evidence>
<evidence type="ECO:0000256" key="1">
    <source>
        <dbReference type="SAM" id="Phobius"/>
    </source>
</evidence>
<organism evidence="2 3">
    <name type="scientific">Phenylobacterium glaciei</name>
    <dbReference type="NCBI Taxonomy" id="2803784"/>
    <lineage>
        <taxon>Bacteria</taxon>
        <taxon>Pseudomonadati</taxon>
        <taxon>Pseudomonadota</taxon>
        <taxon>Alphaproteobacteria</taxon>
        <taxon>Caulobacterales</taxon>
        <taxon>Caulobacteraceae</taxon>
        <taxon>Phenylobacterium</taxon>
    </lineage>
</organism>
<dbReference type="Proteomes" id="UP000622580">
    <property type="component" value="Unassembled WGS sequence"/>
</dbReference>
<reference evidence="2" key="1">
    <citation type="submission" date="2021-04" db="EMBL/GenBank/DDBJ databases">
        <title>Draft genome assembly of strain Phenylobacterium sp. 20VBR1 using MiniION and Illumina platforms.</title>
        <authorList>
            <person name="Thomas F.A."/>
            <person name="Krishnan K.P."/>
            <person name="Sinha R.K."/>
        </authorList>
    </citation>
    <scope>NUCLEOTIDE SEQUENCE</scope>
    <source>
        <strain evidence="2">20VBR1</strain>
    </source>
</reference>
<gene>
    <name evidence="2" type="ORF">JKL49_17405</name>
</gene>
<feature type="transmembrane region" description="Helical" evidence="1">
    <location>
        <begin position="184"/>
        <end position="207"/>
    </location>
</feature>
<dbReference type="AlphaFoldDB" id="A0A941D3Y4"/>
<keyword evidence="3" id="KW-1185">Reference proteome</keyword>
<feature type="transmembrane region" description="Helical" evidence="1">
    <location>
        <begin position="26"/>
        <end position="47"/>
    </location>
</feature>
<keyword evidence="1" id="KW-0472">Membrane</keyword>
<dbReference type="InterPro" id="IPR009495">
    <property type="entry name" value="NrsF"/>
</dbReference>
<feature type="transmembrane region" description="Helical" evidence="1">
    <location>
        <begin position="157"/>
        <end position="178"/>
    </location>
</feature>
<keyword evidence="1" id="KW-0812">Transmembrane</keyword>
<sequence length="213" mass="22711">MKTDDLIERLTADLEPASPWWVTRRILIGLSSGAFFSALLMIFWLGVRPDLMDAMTGTMFWMKFAYTLACSAILAWALIRVARPGGSMGSLAWALAAPFALVALMAVARLAKADPVIARGMLMGDSADVCPWRIAILGLPIFAGAVWALRGLAPTRLVLSGFVAGGCAGAMGAWIYAFHCNESAAAFVAVWYTAGMAAVALLGALAGRRLLRW</sequence>
<proteinExistence type="predicted"/>
<feature type="transmembrane region" description="Helical" evidence="1">
    <location>
        <begin position="91"/>
        <end position="111"/>
    </location>
</feature>
<dbReference type="Pfam" id="PF06532">
    <property type="entry name" value="NrsF"/>
    <property type="match status" value="1"/>
</dbReference>
<comment type="caution">
    <text evidence="2">The sequence shown here is derived from an EMBL/GenBank/DDBJ whole genome shotgun (WGS) entry which is preliminary data.</text>
</comment>
<accession>A0A941D3Y4</accession>
<feature type="transmembrane region" description="Helical" evidence="1">
    <location>
        <begin position="131"/>
        <end position="150"/>
    </location>
</feature>
<evidence type="ECO:0000313" key="2">
    <source>
        <dbReference type="EMBL" id="MBR7621174.1"/>
    </source>
</evidence>
<dbReference type="EMBL" id="JAGSGD010000001">
    <property type="protein sequence ID" value="MBR7621174.1"/>
    <property type="molecule type" value="Genomic_DNA"/>
</dbReference>
<feature type="transmembrane region" description="Helical" evidence="1">
    <location>
        <begin position="59"/>
        <end position="79"/>
    </location>
</feature>